<keyword evidence="4" id="KW-1003">Cell membrane</keyword>
<dbReference type="InterPro" id="IPR027359">
    <property type="entry name" value="Volt_channel_dom_sf"/>
</dbReference>
<reference evidence="17 18" key="1">
    <citation type="journal article" date="2016" name="Mol. Biol. Evol.">
        <title>Comparative Genomics of Early-Diverging Mushroom-Forming Fungi Provides Insights into the Origins of Lignocellulose Decay Capabilities.</title>
        <authorList>
            <person name="Nagy L.G."/>
            <person name="Riley R."/>
            <person name="Tritt A."/>
            <person name="Adam C."/>
            <person name="Daum C."/>
            <person name="Floudas D."/>
            <person name="Sun H."/>
            <person name="Yadav J.S."/>
            <person name="Pangilinan J."/>
            <person name="Larsson K.H."/>
            <person name="Matsuura K."/>
            <person name="Barry K."/>
            <person name="Labutti K."/>
            <person name="Kuo R."/>
            <person name="Ohm R.A."/>
            <person name="Bhattacharya S.S."/>
            <person name="Shirouzu T."/>
            <person name="Yoshinaga Y."/>
            <person name="Martin F.M."/>
            <person name="Grigoriev I.V."/>
            <person name="Hibbett D.S."/>
        </authorList>
    </citation>
    <scope>NUCLEOTIDE SEQUENCE [LARGE SCALE GENOMIC DNA]</scope>
    <source>
        <strain evidence="17 18">93-53</strain>
    </source>
</reference>
<dbReference type="PANTHER" id="PTHR46480:SF1">
    <property type="entry name" value="VOLTAGE-GATED HYDROGEN CHANNEL 1"/>
    <property type="match status" value="1"/>
</dbReference>
<keyword evidence="3" id="KW-0813">Transport</keyword>
<dbReference type="GO" id="GO:0005886">
    <property type="term" value="C:plasma membrane"/>
    <property type="evidence" value="ECO:0007669"/>
    <property type="project" value="UniProtKB-SubCell"/>
</dbReference>
<evidence type="ECO:0000256" key="7">
    <source>
        <dbReference type="ARBA" id="ARBA00022989"/>
    </source>
</evidence>
<evidence type="ECO:0000256" key="10">
    <source>
        <dbReference type="ARBA" id="ARBA00023136"/>
    </source>
</evidence>
<comment type="subcellular location">
    <subcellularLocation>
        <location evidence="1">Cell membrane</location>
        <topology evidence="1">Multi-pass membrane protein</topology>
    </subcellularLocation>
</comment>
<dbReference type="GO" id="GO:0030171">
    <property type="term" value="F:voltage-gated proton channel activity"/>
    <property type="evidence" value="ECO:0007669"/>
    <property type="project" value="InterPro"/>
</dbReference>
<feature type="transmembrane region" description="Helical" evidence="15">
    <location>
        <begin position="48"/>
        <end position="69"/>
    </location>
</feature>
<evidence type="ECO:0000256" key="13">
    <source>
        <dbReference type="SAM" id="Coils"/>
    </source>
</evidence>
<dbReference type="InterPro" id="IPR031846">
    <property type="entry name" value="Hvcn1"/>
</dbReference>
<keyword evidence="18" id="KW-1185">Reference proteome</keyword>
<evidence type="ECO:0000256" key="2">
    <source>
        <dbReference type="ARBA" id="ARBA00015897"/>
    </source>
</evidence>
<feature type="domain" description="Ion transport" evidence="16">
    <location>
        <begin position="45"/>
        <end position="167"/>
    </location>
</feature>
<evidence type="ECO:0000256" key="3">
    <source>
        <dbReference type="ARBA" id="ARBA00022448"/>
    </source>
</evidence>
<feature type="transmembrane region" description="Helical" evidence="15">
    <location>
        <begin position="81"/>
        <end position="114"/>
    </location>
</feature>
<evidence type="ECO:0000256" key="5">
    <source>
        <dbReference type="ARBA" id="ARBA00022692"/>
    </source>
</evidence>
<accession>A0A165H4Y7</accession>
<dbReference type="OrthoDB" id="427456at2759"/>
<feature type="compositionally biased region" description="Basic and acidic residues" evidence="14">
    <location>
        <begin position="20"/>
        <end position="33"/>
    </location>
</feature>
<dbReference type="PANTHER" id="PTHR46480">
    <property type="entry name" value="F20B24.22"/>
    <property type="match status" value="1"/>
</dbReference>
<dbReference type="AlphaFoldDB" id="A0A165H4Y7"/>
<keyword evidence="7 15" id="KW-1133">Transmembrane helix</keyword>
<dbReference type="GeneID" id="63828480"/>
<organism evidence="17 18">
    <name type="scientific">Laetiporus sulphureus 93-53</name>
    <dbReference type="NCBI Taxonomy" id="1314785"/>
    <lineage>
        <taxon>Eukaryota</taxon>
        <taxon>Fungi</taxon>
        <taxon>Dikarya</taxon>
        <taxon>Basidiomycota</taxon>
        <taxon>Agaricomycotina</taxon>
        <taxon>Agaricomycetes</taxon>
        <taxon>Polyporales</taxon>
        <taxon>Laetiporus</taxon>
    </lineage>
</organism>
<gene>
    <name evidence="17" type="ORF">LAESUDRAFT_747034</name>
</gene>
<evidence type="ECO:0000256" key="14">
    <source>
        <dbReference type="SAM" id="MobiDB-lite"/>
    </source>
</evidence>
<dbReference type="EMBL" id="KV427607">
    <property type="protein sequence ID" value="KZT11250.1"/>
    <property type="molecule type" value="Genomic_DNA"/>
</dbReference>
<dbReference type="InParanoid" id="A0A165H4Y7"/>
<keyword evidence="11" id="KW-0407">Ion channel</keyword>
<evidence type="ECO:0000256" key="4">
    <source>
        <dbReference type="ARBA" id="ARBA00022475"/>
    </source>
</evidence>
<evidence type="ECO:0000313" key="17">
    <source>
        <dbReference type="EMBL" id="KZT11250.1"/>
    </source>
</evidence>
<evidence type="ECO:0000256" key="11">
    <source>
        <dbReference type="ARBA" id="ARBA00023303"/>
    </source>
</evidence>
<keyword evidence="6" id="KW-0851">Voltage-gated channel</keyword>
<dbReference type="InterPro" id="IPR005821">
    <property type="entry name" value="Ion_trans_dom"/>
</dbReference>
<keyword evidence="9" id="KW-0406">Ion transport</keyword>
<name>A0A165H4Y7_9APHY</name>
<dbReference type="Pfam" id="PF00520">
    <property type="entry name" value="Ion_trans"/>
    <property type="match status" value="1"/>
</dbReference>
<evidence type="ECO:0000256" key="1">
    <source>
        <dbReference type="ARBA" id="ARBA00004651"/>
    </source>
</evidence>
<feature type="region of interest" description="Disordered" evidence="14">
    <location>
        <begin position="1"/>
        <end position="33"/>
    </location>
</feature>
<feature type="coiled-coil region" evidence="13">
    <location>
        <begin position="205"/>
        <end position="239"/>
    </location>
</feature>
<feature type="compositionally biased region" description="Polar residues" evidence="14">
    <location>
        <begin position="1"/>
        <end position="14"/>
    </location>
</feature>
<evidence type="ECO:0000313" key="18">
    <source>
        <dbReference type="Proteomes" id="UP000076871"/>
    </source>
</evidence>
<evidence type="ECO:0000256" key="6">
    <source>
        <dbReference type="ARBA" id="ARBA00022882"/>
    </source>
</evidence>
<keyword evidence="10 15" id="KW-0472">Membrane</keyword>
<sequence>MSEQEPLLPSQQVYEPSDGDGTHYGKSKHEQRKERTAEFLESPPFHKAVIALVLIDSGCVLADLSYTFLNETCMPDEDNQPFWLTILAHISLAITTFFLIEIPVAIWAFGWTYYRPGSRVTHSSLHFFDAVVILTTFVLEVVLRGRERELASLLIVLRLWRLVKLVQGRSQALLIYRTKVSTPLTYLSGIAVSAGEIEEDNERRLEETRQELEGVIVALADSREENRKLLIRIRELEDSGS</sequence>
<evidence type="ECO:0000256" key="12">
    <source>
        <dbReference type="ARBA" id="ARBA00031989"/>
    </source>
</evidence>
<evidence type="ECO:0000256" key="8">
    <source>
        <dbReference type="ARBA" id="ARBA00023054"/>
    </source>
</evidence>
<evidence type="ECO:0000256" key="9">
    <source>
        <dbReference type="ARBA" id="ARBA00023065"/>
    </source>
</evidence>
<keyword evidence="5 15" id="KW-0812">Transmembrane</keyword>
<dbReference type="RefSeq" id="XP_040768990.1">
    <property type="nucleotide sequence ID" value="XM_040911452.1"/>
</dbReference>
<feature type="transmembrane region" description="Helical" evidence="15">
    <location>
        <begin position="126"/>
        <end position="143"/>
    </location>
</feature>
<dbReference type="STRING" id="1314785.A0A165H4Y7"/>
<protein>
    <recommendedName>
        <fullName evidence="2">Voltage-gated hydrogen channel 1</fullName>
    </recommendedName>
    <alternativeName>
        <fullName evidence="12">Hydrogen voltage-gated channel 1</fullName>
    </alternativeName>
</protein>
<dbReference type="GO" id="GO:0034702">
    <property type="term" value="C:monoatomic ion channel complex"/>
    <property type="evidence" value="ECO:0007669"/>
    <property type="project" value="UniProtKB-KW"/>
</dbReference>
<proteinExistence type="predicted"/>
<keyword evidence="8 13" id="KW-0175">Coiled coil</keyword>
<dbReference type="Gene3D" id="1.20.120.350">
    <property type="entry name" value="Voltage-gated potassium channels. Chain C"/>
    <property type="match status" value="1"/>
</dbReference>
<dbReference type="SUPFAM" id="SSF81324">
    <property type="entry name" value="Voltage-gated potassium channels"/>
    <property type="match status" value="1"/>
</dbReference>
<evidence type="ECO:0000259" key="16">
    <source>
        <dbReference type="Pfam" id="PF00520"/>
    </source>
</evidence>
<evidence type="ECO:0000256" key="15">
    <source>
        <dbReference type="SAM" id="Phobius"/>
    </source>
</evidence>
<dbReference type="Proteomes" id="UP000076871">
    <property type="component" value="Unassembled WGS sequence"/>
</dbReference>